<accession>A0A4R6UFU8</accession>
<protein>
    <submittedName>
        <fullName evidence="4">Uncharacterized protein (TIGR02145 family)</fullName>
    </submittedName>
</protein>
<dbReference type="AlphaFoldDB" id="A0A4R6UFU8"/>
<dbReference type="OrthoDB" id="9805760at2"/>
<gene>
    <name evidence="4" type="ORF">EV696_1261</name>
</gene>
<feature type="chain" id="PRO_5020997658" evidence="1">
    <location>
        <begin position="27"/>
        <end position="393"/>
    </location>
</feature>
<dbReference type="Gene3D" id="2.160.20.120">
    <property type="match status" value="1"/>
</dbReference>
<sequence>MSFSRTAMWKISAALLIQAVSHSALARKAATEFDTVIINGVPDVQIRHADTAQLQMPEQEKLAQLLNAEIADGVLTLSCEKNCESLREVPIAISLPILRALHGHNGGRIQVQSDFPLNEKMTFNLGNGVDIDATRAPALNASVQIRNGGKIQLTVCERLHAELNNGGEVIFDGGAVADIKRRNGGEVRQRNDSSPACQHIIDRRDQRRYSTVTVGSQEWLAENLAWLPRVCPLADSECGIWVYGHDNGDSAAARRTTHYQQFGALYSWQTARQACPEGWHLPSDKDWQQLEASLGMPADELEKSIWRGPPIATAMKAGGESGLQVLLAGWRSGDGRFLFAGEHANFWTATSAHEQHAIERLIGRSKQQIGRHTGTMSCGFSVRCVRDVASATP</sequence>
<evidence type="ECO:0000256" key="1">
    <source>
        <dbReference type="SAM" id="SignalP"/>
    </source>
</evidence>
<feature type="signal peptide" evidence="1">
    <location>
        <begin position="1"/>
        <end position="26"/>
    </location>
</feature>
<dbReference type="InterPro" id="IPR021255">
    <property type="entry name" value="DUF2807"/>
</dbReference>
<dbReference type="NCBIfam" id="TIGR02145">
    <property type="entry name" value="Fib_succ_major"/>
    <property type="match status" value="1"/>
</dbReference>
<evidence type="ECO:0000313" key="4">
    <source>
        <dbReference type="EMBL" id="TDQ44119.1"/>
    </source>
</evidence>
<feature type="domain" description="Putative auto-transporter adhesin head GIN" evidence="3">
    <location>
        <begin position="32"/>
        <end position="113"/>
    </location>
</feature>
<dbReference type="RefSeq" id="WP_133593359.1">
    <property type="nucleotide sequence ID" value="NZ_CP037953.1"/>
</dbReference>
<dbReference type="Pfam" id="PF10988">
    <property type="entry name" value="DUF2807"/>
    <property type="match status" value="1"/>
</dbReference>
<dbReference type="InterPro" id="IPR011871">
    <property type="entry name" value="Fib_succ_major"/>
</dbReference>
<name>A0A4R6UFU8_9GAMM</name>
<dbReference type="EMBL" id="SNYM01000026">
    <property type="protein sequence ID" value="TDQ44119.1"/>
    <property type="molecule type" value="Genomic_DNA"/>
</dbReference>
<dbReference type="Proteomes" id="UP000295375">
    <property type="component" value="Unassembled WGS sequence"/>
</dbReference>
<comment type="caution">
    <text evidence="4">The sequence shown here is derived from an EMBL/GenBank/DDBJ whole genome shotgun (WGS) entry which is preliminary data.</text>
</comment>
<organism evidence="4 5">
    <name type="scientific">Permianibacter aggregans</name>
    <dbReference type="NCBI Taxonomy" id="1510150"/>
    <lineage>
        <taxon>Bacteria</taxon>
        <taxon>Pseudomonadati</taxon>
        <taxon>Pseudomonadota</taxon>
        <taxon>Gammaproteobacteria</taxon>
        <taxon>Pseudomonadales</taxon>
        <taxon>Pseudomonadaceae</taxon>
        <taxon>Permianibacter</taxon>
    </lineage>
</organism>
<keyword evidence="1" id="KW-0732">Signal</keyword>
<proteinExistence type="predicted"/>
<reference evidence="4 5" key="1">
    <citation type="submission" date="2019-03" db="EMBL/GenBank/DDBJ databases">
        <title>Genomic Encyclopedia of Type Strains, Phase IV (KMG-IV): sequencing the most valuable type-strain genomes for metagenomic binning, comparative biology and taxonomic classification.</title>
        <authorList>
            <person name="Goeker M."/>
        </authorList>
    </citation>
    <scope>NUCLEOTIDE SEQUENCE [LARGE SCALE GENOMIC DNA]</scope>
    <source>
        <strain evidence="4 5">DSM 103792</strain>
    </source>
</reference>
<dbReference type="Pfam" id="PF09603">
    <property type="entry name" value="Fib_succ_major"/>
    <property type="match status" value="1"/>
</dbReference>
<evidence type="ECO:0000259" key="2">
    <source>
        <dbReference type="Pfam" id="PF09603"/>
    </source>
</evidence>
<evidence type="ECO:0000259" key="3">
    <source>
        <dbReference type="Pfam" id="PF10988"/>
    </source>
</evidence>
<keyword evidence="5" id="KW-1185">Reference proteome</keyword>
<feature type="domain" description="Fibrobacter succinogenes major paralogous" evidence="2">
    <location>
        <begin position="212"/>
        <end position="386"/>
    </location>
</feature>
<evidence type="ECO:0000313" key="5">
    <source>
        <dbReference type="Proteomes" id="UP000295375"/>
    </source>
</evidence>